<proteinExistence type="predicted"/>
<dbReference type="EMBL" id="BKCJ010177026">
    <property type="protein sequence ID" value="GEY41988.1"/>
    <property type="molecule type" value="Genomic_DNA"/>
</dbReference>
<gene>
    <name evidence="2" type="ORF">Tci_413962</name>
</gene>
<feature type="region of interest" description="Disordered" evidence="1">
    <location>
        <begin position="260"/>
        <end position="281"/>
    </location>
</feature>
<feature type="non-terminal residue" evidence="2">
    <location>
        <position position="281"/>
    </location>
</feature>
<accession>A0A699HJS8</accession>
<protein>
    <submittedName>
        <fullName evidence="2">Uncharacterized protein</fullName>
    </submittedName>
</protein>
<comment type="caution">
    <text evidence="2">The sequence shown here is derived from an EMBL/GenBank/DDBJ whole genome shotgun (WGS) entry which is preliminary data.</text>
</comment>
<organism evidence="2">
    <name type="scientific">Tanacetum cinerariifolium</name>
    <name type="common">Dalmatian daisy</name>
    <name type="synonym">Chrysanthemum cinerariifolium</name>
    <dbReference type="NCBI Taxonomy" id="118510"/>
    <lineage>
        <taxon>Eukaryota</taxon>
        <taxon>Viridiplantae</taxon>
        <taxon>Streptophyta</taxon>
        <taxon>Embryophyta</taxon>
        <taxon>Tracheophyta</taxon>
        <taxon>Spermatophyta</taxon>
        <taxon>Magnoliopsida</taxon>
        <taxon>eudicotyledons</taxon>
        <taxon>Gunneridae</taxon>
        <taxon>Pentapetalae</taxon>
        <taxon>asterids</taxon>
        <taxon>campanulids</taxon>
        <taxon>Asterales</taxon>
        <taxon>Asteraceae</taxon>
        <taxon>Asteroideae</taxon>
        <taxon>Anthemideae</taxon>
        <taxon>Anthemidinae</taxon>
        <taxon>Tanacetum</taxon>
    </lineage>
</organism>
<name>A0A699HJS8_TANCI</name>
<evidence type="ECO:0000313" key="2">
    <source>
        <dbReference type="EMBL" id="GEY41988.1"/>
    </source>
</evidence>
<sequence>MLCIDELHKFSDDTLNDVRTALDDILKRIRMKYLPHTFYRNVDKERAGAMIQAIDKHLKNRRIMRSLEKFVGGRPSILRDLQETLKRKWRYLIPADSHIHNHMLIPDYQDTIFLDFYNFDEFECYQVIKIGRYEHSEDIQEAGSDTRPPMLDRTDFESWQQRAQLYYLSQLENDRLRADIRAINILIQADQCDAFDSVVDEAPTAQIMFMANLFSAAPVYDEAGLSYDSDTLSEVQNHDNCHDDINEYHEEHEIQHDVQPNNVVNSDTEYTSTSNIISYER</sequence>
<evidence type="ECO:0000256" key="1">
    <source>
        <dbReference type="SAM" id="MobiDB-lite"/>
    </source>
</evidence>
<reference evidence="2" key="1">
    <citation type="journal article" date="2019" name="Sci. Rep.">
        <title>Draft genome of Tanacetum cinerariifolium, the natural source of mosquito coil.</title>
        <authorList>
            <person name="Yamashiro T."/>
            <person name="Shiraishi A."/>
            <person name="Satake H."/>
            <person name="Nakayama K."/>
        </authorList>
    </citation>
    <scope>NUCLEOTIDE SEQUENCE</scope>
</reference>
<dbReference type="AlphaFoldDB" id="A0A699HJS8"/>